<dbReference type="PANTHER" id="PTHR43077">
    <property type="entry name" value="TRANSPORT PERMEASE YVFS-RELATED"/>
    <property type="match status" value="1"/>
</dbReference>
<comment type="subcellular location">
    <subcellularLocation>
        <location evidence="1">Membrane</location>
        <topology evidence="1">Multi-pass membrane protein</topology>
    </subcellularLocation>
</comment>
<dbReference type="KEGG" id="prz:GZH47_26990"/>
<keyword evidence="4 5" id="KW-0472">Membrane</keyword>
<reference evidence="7 8" key="1">
    <citation type="submission" date="2020-02" db="EMBL/GenBank/DDBJ databases">
        <title>Paenibacillus sp. nov., isolated from rhizosphere soil of tomato.</title>
        <authorList>
            <person name="Weon H.-Y."/>
            <person name="Lee S.A."/>
        </authorList>
    </citation>
    <scope>NUCLEOTIDE SEQUENCE [LARGE SCALE GENOMIC DNA]</scope>
    <source>
        <strain evidence="7 8">14171R-81</strain>
    </source>
</reference>
<dbReference type="PANTHER" id="PTHR43077:SF5">
    <property type="entry name" value="PHAGE INFECTION PROTEIN"/>
    <property type="match status" value="1"/>
</dbReference>
<sequence length="412" mass="43401">MIHFFRQKHPYLTVVLVFVVVLVLGLAQLGSTVNPVPRNLPVLLVQQDAGAKTPAGDIDYGKLIADKLTASKAPNGGDNPLEWQTAESEEAAVDAMNHQKAYAALVIPADFSAKLASLLSPEPHSASVALYINQGMNYNGATMTSGILTQMINGASAQIRAEMLAAVDKQGGTLTAAQTAALAVPIDAAISNINAVGANSSNGNAPVVLTQLVWFGAMVSTMMLFIAANKATQTGSRRHRLGIRVSQIVMGAVATGAASLSILVIAGQWFGLDIPDYSSVGLFMFFAGFMFFLLQTMIVSWLGFAGVPLFVLVFFFGAPVLSLPSQLLPAFSHHFLYSWLPLRFSVEGLRDLFYFDGGPNLSEPSWTLAMIGIAGAGLILLSVLKKQAIAAPASNARAEDGSMTNAAASDGI</sequence>
<feature type="transmembrane region" description="Helical" evidence="5">
    <location>
        <begin position="248"/>
        <end position="271"/>
    </location>
</feature>
<evidence type="ECO:0000256" key="1">
    <source>
        <dbReference type="ARBA" id="ARBA00004141"/>
    </source>
</evidence>
<evidence type="ECO:0000313" key="7">
    <source>
        <dbReference type="EMBL" id="QHW34079.1"/>
    </source>
</evidence>
<dbReference type="Gene3D" id="3.40.1710.10">
    <property type="entry name" value="abc type-2 transporter like domain"/>
    <property type="match status" value="1"/>
</dbReference>
<dbReference type="Pfam" id="PF12051">
    <property type="entry name" value="DUF3533"/>
    <property type="match status" value="1"/>
</dbReference>
<accession>A0A6C0P6D3</accession>
<protein>
    <submittedName>
        <fullName evidence="7">DUF3533 domain-containing protein</fullName>
    </submittedName>
</protein>
<dbReference type="GO" id="GO:0016020">
    <property type="term" value="C:membrane"/>
    <property type="evidence" value="ECO:0007669"/>
    <property type="project" value="UniProtKB-SubCell"/>
</dbReference>
<evidence type="ECO:0000259" key="6">
    <source>
        <dbReference type="Pfam" id="PF12051"/>
    </source>
</evidence>
<evidence type="ECO:0000256" key="4">
    <source>
        <dbReference type="ARBA" id="ARBA00023136"/>
    </source>
</evidence>
<dbReference type="Proteomes" id="UP000479114">
    <property type="component" value="Chromosome"/>
</dbReference>
<evidence type="ECO:0000256" key="2">
    <source>
        <dbReference type="ARBA" id="ARBA00022692"/>
    </source>
</evidence>
<dbReference type="EMBL" id="CP048286">
    <property type="protein sequence ID" value="QHW34079.1"/>
    <property type="molecule type" value="Genomic_DNA"/>
</dbReference>
<dbReference type="InterPro" id="IPR051328">
    <property type="entry name" value="T7SS_ABC-Transporter"/>
</dbReference>
<dbReference type="AlphaFoldDB" id="A0A6C0P6D3"/>
<keyword evidence="3 5" id="KW-1133">Transmembrane helix</keyword>
<feature type="transmembrane region" description="Helical" evidence="5">
    <location>
        <begin position="301"/>
        <end position="321"/>
    </location>
</feature>
<keyword evidence="8" id="KW-1185">Reference proteome</keyword>
<dbReference type="RefSeq" id="WP_162644076.1">
    <property type="nucleotide sequence ID" value="NZ_CP048286.1"/>
</dbReference>
<feature type="transmembrane region" description="Helical" evidence="5">
    <location>
        <begin position="365"/>
        <end position="384"/>
    </location>
</feature>
<dbReference type="InterPro" id="IPR022703">
    <property type="entry name" value="DUF3533"/>
</dbReference>
<evidence type="ECO:0000313" key="8">
    <source>
        <dbReference type="Proteomes" id="UP000479114"/>
    </source>
</evidence>
<feature type="transmembrane region" description="Helical" evidence="5">
    <location>
        <begin position="277"/>
        <end position="294"/>
    </location>
</feature>
<evidence type="ECO:0000256" key="3">
    <source>
        <dbReference type="ARBA" id="ARBA00022989"/>
    </source>
</evidence>
<proteinExistence type="predicted"/>
<name>A0A6C0P6D3_9BACL</name>
<feature type="domain" description="DUF3533" evidence="6">
    <location>
        <begin position="37"/>
        <end position="357"/>
    </location>
</feature>
<keyword evidence="2 5" id="KW-0812">Transmembrane</keyword>
<evidence type="ECO:0000256" key="5">
    <source>
        <dbReference type="SAM" id="Phobius"/>
    </source>
</evidence>
<gene>
    <name evidence="7" type="ORF">GZH47_26990</name>
</gene>
<feature type="transmembrane region" description="Helical" evidence="5">
    <location>
        <begin position="208"/>
        <end position="227"/>
    </location>
</feature>
<organism evidence="7 8">
    <name type="scientific">Paenibacillus rhizovicinus</name>
    <dbReference type="NCBI Taxonomy" id="2704463"/>
    <lineage>
        <taxon>Bacteria</taxon>
        <taxon>Bacillati</taxon>
        <taxon>Bacillota</taxon>
        <taxon>Bacilli</taxon>
        <taxon>Bacillales</taxon>
        <taxon>Paenibacillaceae</taxon>
        <taxon>Paenibacillus</taxon>
    </lineage>
</organism>